<sequence>MKCHISQLPGIGSKITLRTGEEGMVVIIVHHSGKRELYFFEDASSDEADFAMDLTADETRELGAQLLGATYQPVDTDQLKLFRKQIVVDYIELSESSEIANKTLEEAAVRSRTGVTVIGIIQGDETIAIPEPATVLKPGDVLMSIGKKNQIDAMIDLCDGKEEQT</sequence>
<dbReference type="RefSeq" id="WP_095218308.1">
    <property type="nucleotide sequence ID" value="NZ_JBIVTN010000002.1"/>
</dbReference>
<dbReference type="PANTHER" id="PTHR30445:SF8">
    <property type="entry name" value="K(+)_H(+) ANTIPORTER SUBUNIT KHTT"/>
    <property type="match status" value="1"/>
</dbReference>
<evidence type="ECO:0000259" key="1">
    <source>
        <dbReference type="PROSITE" id="PS51202"/>
    </source>
</evidence>
<dbReference type="Pfam" id="PF25991">
    <property type="entry name" value="KhtT_N"/>
    <property type="match status" value="1"/>
</dbReference>
<dbReference type="PANTHER" id="PTHR30445">
    <property type="entry name" value="K(+)_H(+) ANTIPORTER SUBUNIT KHTT"/>
    <property type="match status" value="1"/>
</dbReference>
<proteinExistence type="predicted"/>
<dbReference type="AlphaFoldDB" id="A0A268HH87"/>
<feature type="domain" description="RCK C-terminal" evidence="1">
    <location>
        <begin position="76"/>
        <end position="160"/>
    </location>
</feature>
<name>A0A268HH87_9BACI</name>
<dbReference type="InterPro" id="IPR036721">
    <property type="entry name" value="RCK_C_sf"/>
</dbReference>
<dbReference type="Pfam" id="PF02080">
    <property type="entry name" value="TrkA_C"/>
    <property type="match status" value="1"/>
</dbReference>
<dbReference type="OrthoDB" id="67547at2"/>
<dbReference type="InterPro" id="IPR026278">
    <property type="entry name" value="KhtT"/>
</dbReference>
<dbReference type="EMBL" id="NPBH01000010">
    <property type="protein sequence ID" value="PAE09247.1"/>
    <property type="molecule type" value="Genomic_DNA"/>
</dbReference>
<dbReference type="Gene3D" id="3.30.70.1450">
    <property type="entry name" value="Regulator of K+ conductance, C-terminal domain"/>
    <property type="match status" value="1"/>
</dbReference>
<dbReference type="InterPro" id="IPR006037">
    <property type="entry name" value="RCK_C"/>
</dbReference>
<comment type="caution">
    <text evidence="3">The sequence shown here is derived from an EMBL/GenBank/DDBJ whole genome shotgun (WGS) entry which is preliminary data.</text>
</comment>
<dbReference type="EMBL" id="NPBJ01000013">
    <property type="protein sequence ID" value="PAE00388.1"/>
    <property type="molecule type" value="Genomic_DNA"/>
</dbReference>
<dbReference type="Proteomes" id="UP000216852">
    <property type="component" value="Unassembled WGS sequence"/>
</dbReference>
<organism evidence="3 4">
    <name type="scientific">Terribacillus saccharophilus</name>
    <dbReference type="NCBI Taxonomy" id="361277"/>
    <lineage>
        <taxon>Bacteria</taxon>
        <taxon>Bacillati</taxon>
        <taxon>Bacillota</taxon>
        <taxon>Bacilli</taxon>
        <taxon>Bacillales</taxon>
        <taxon>Bacillaceae</taxon>
        <taxon>Terribacillus</taxon>
    </lineage>
</organism>
<evidence type="ECO:0000313" key="5">
    <source>
        <dbReference type="Proteomes" id="UP000216852"/>
    </source>
</evidence>
<dbReference type="InterPro" id="IPR050144">
    <property type="entry name" value="AAE_transporter"/>
</dbReference>
<dbReference type="Proteomes" id="UP000216475">
    <property type="component" value="Unassembled WGS sequence"/>
</dbReference>
<protein>
    <submittedName>
        <fullName evidence="3">Potassium transporter TrkA</fullName>
    </submittedName>
</protein>
<dbReference type="PROSITE" id="PS51202">
    <property type="entry name" value="RCK_C"/>
    <property type="match status" value="1"/>
</dbReference>
<dbReference type="GO" id="GO:0008324">
    <property type="term" value="F:monoatomic cation transmembrane transporter activity"/>
    <property type="evidence" value="ECO:0007669"/>
    <property type="project" value="InterPro"/>
</dbReference>
<dbReference type="GO" id="GO:0006813">
    <property type="term" value="P:potassium ion transport"/>
    <property type="evidence" value="ECO:0007669"/>
    <property type="project" value="InterPro"/>
</dbReference>
<evidence type="ECO:0000313" key="4">
    <source>
        <dbReference type="Proteomes" id="UP000216475"/>
    </source>
</evidence>
<accession>A0A268HH87</accession>
<dbReference type="SUPFAM" id="SSF116726">
    <property type="entry name" value="TrkA C-terminal domain-like"/>
    <property type="match status" value="1"/>
</dbReference>
<evidence type="ECO:0000313" key="3">
    <source>
        <dbReference type="EMBL" id="PAE09247.1"/>
    </source>
</evidence>
<keyword evidence="5" id="KW-1185">Reference proteome</keyword>
<gene>
    <name evidence="2" type="ORF">CHH48_06310</name>
    <name evidence="3" type="ORF">CHI12_02865</name>
</gene>
<dbReference type="PIRSF" id="PIRSF005028">
    <property type="entry name" value="KhtT"/>
    <property type="match status" value="1"/>
</dbReference>
<dbReference type="InterPro" id="IPR058776">
    <property type="entry name" value="KhtT-like_N"/>
</dbReference>
<evidence type="ECO:0000313" key="2">
    <source>
        <dbReference type="EMBL" id="PAE00388.1"/>
    </source>
</evidence>
<reference evidence="4 5" key="1">
    <citation type="submission" date="2017-07" db="EMBL/GenBank/DDBJ databases">
        <title>Isolation and whole genome analysis of endospore-forming bacteria from heroin.</title>
        <authorList>
            <person name="Kalinowski J."/>
            <person name="Ahrens B."/>
            <person name="Al-Dilaimi A."/>
            <person name="Winkler A."/>
            <person name="Wibberg D."/>
            <person name="Schleenbecker U."/>
            <person name="Ruckert C."/>
            <person name="Wolfel R."/>
            <person name="Grass G."/>
        </authorList>
    </citation>
    <scope>NUCLEOTIDE SEQUENCE [LARGE SCALE GENOMIC DNA]</scope>
    <source>
        <strain evidence="3 4">7509</strain>
        <strain evidence="2 5">7517-1</strain>
    </source>
</reference>